<dbReference type="CDD" id="cd00054">
    <property type="entry name" value="EGF_CA"/>
    <property type="match status" value="10"/>
</dbReference>
<dbReference type="FunFam" id="2.10.25.10:FF:000066">
    <property type="entry name" value="FAT atypical cadherin 4"/>
    <property type="match status" value="1"/>
</dbReference>
<keyword evidence="7" id="KW-0325">Glycoprotein</keyword>
<feature type="compositionally biased region" description="Low complexity" evidence="10">
    <location>
        <begin position="649"/>
        <end position="699"/>
    </location>
</feature>
<feature type="disulfide bond" evidence="8">
    <location>
        <begin position="1067"/>
        <end position="1076"/>
    </location>
</feature>
<dbReference type="GO" id="GO:0045197">
    <property type="term" value="P:establishment or maintenance of epithelial cell apical/basal polarity"/>
    <property type="evidence" value="ECO:0007669"/>
    <property type="project" value="TreeGrafter"/>
</dbReference>
<dbReference type="SUPFAM" id="SSF57196">
    <property type="entry name" value="EGF/Laminin"/>
    <property type="match status" value="7"/>
</dbReference>
<feature type="domain" description="EGF-like" evidence="13">
    <location>
        <begin position="1543"/>
        <end position="1579"/>
    </location>
</feature>
<feature type="region of interest" description="Disordered" evidence="10">
    <location>
        <begin position="615"/>
        <end position="699"/>
    </location>
</feature>
<keyword evidence="2" id="KW-0964">Secreted</keyword>
<dbReference type="InterPro" id="IPR013320">
    <property type="entry name" value="ConA-like_dom_sf"/>
</dbReference>
<gene>
    <name evidence="14" type="ORF">O3P69_003967</name>
</gene>
<reference evidence="14 15" key="1">
    <citation type="submission" date="2023-03" db="EMBL/GenBank/DDBJ databases">
        <title>High-quality genome of Scylla paramamosain provides insights in environmental adaptation.</title>
        <authorList>
            <person name="Zhang L."/>
        </authorList>
    </citation>
    <scope>NUCLEOTIDE SEQUENCE [LARGE SCALE GENOMIC DNA]</scope>
    <source>
        <strain evidence="14">LZ_2023a</strain>
        <tissue evidence="14">Muscle</tissue>
    </source>
</reference>
<dbReference type="InterPro" id="IPR013032">
    <property type="entry name" value="EGF-like_CS"/>
</dbReference>
<evidence type="ECO:0000313" key="14">
    <source>
        <dbReference type="EMBL" id="KAK8398475.1"/>
    </source>
</evidence>
<dbReference type="Pfam" id="PF02210">
    <property type="entry name" value="Laminin_G_2"/>
    <property type="match status" value="3"/>
</dbReference>
<protein>
    <submittedName>
        <fullName evidence="14">Uncharacterized protein</fullName>
    </submittedName>
</protein>
<evidence type="ECO:0000256" key="8">
    <source>
        <dbReference type="PROSITE-ProRule" id="PRU00076"/>
    </source>
</evidence>
<evidence type="ECO:0000256" key="4">
    <source>
        <dbReference type="ARBA" id="ARBA00022729"/>
    </source>
</evidence>
<dbReference type="PRINTS" id="PR00010">
    <property type="entry name" value="EGFBLOOD"/>
</dbReference>
<dbReference type="PANTHER" id="PTHR24049:SF22">
    <property type="entry name" value="DROSOPHILA CRUMBS HOMOLOG"/>
    <property type="match status" value="1"/>
</dbReference>
<feature type="chain" id="PRO_5043866892" evidence="11">
    <location>
        <begin position="22"/>
        <end position="1918"/>
    </location>
</feature>
<dbReference type="SMART" id="SM00179">
    <property type="entry name" value="EGF_CA"/>
    <property type="match status" value="11"/>
</dbReference>
<dbReference type="GO" id="GO:0005576">
    <property type="term" value="C:extracellular region"/>
    <property type="evidence" value="ECO:0007669"/>
    <property type="project" value="UniProtKB-SubCell"/>
</dbReference>
<feature type="domain" description="EGF-like" evidence="13">
    <location>
        <begin position="221"/>
        <end position="257"/>
    </location>
</feature>
<feature type="region of interest" description="Disordered" evidence="10">
    <location>
        <begin position="736"/>
        <end position="757"/>
    </location>
</feature>
<name>A0AAW0UI16_SCYPA</name>
<dbReference type="SUPFAM" id="SSF57184">
    <property type="entry name" value="Growth factor receptor domain"/>
    <property type="match status" value="1"/>
</dbReference>
<feature type="disulfide bond" evidence="8">
    <location>
        <begin position="1569"/>
        <end position="1578"/>
    </location>
</feature>
<feature type="disulfide bond" evidence="8">
    <location>
        <begin position="801"/>
        <end position="810"/>
    </location>
</feature>
<dbReference type="EMBL" id="JARAKH010000012">
    <property type="protein sequence ID" value="KAK8398475.1"/>
    <property type="molecule type" value="Genomic_DNA"/>
</dbReference>
<dbReference type="PROSITE" id="PS50025">
    <property type="entry name" value="LAM_G_DOMAIN"/>
    <property type="match status" value="4"/>
</dbReference>
<dbReference type="Gene3D" id="2.60.120.200">
    <property type="match status" value="4"/>
</dbReference>
<evidence type="ECO:0000256" key="1">
    <source>
        <dbReference type="ARBA" id="ARBA00004613"/>
    </source>
</evidence>
<evidence type="ECO:0000256" key="11">
    <source>
        <dbReference type="SAM" id="SignalP"/>
    </source>
</evidence>
<dbReference type="CDD" id="cd00110">
    <property type="entry name" value="LamG"/>
    <property type="match status" value="3"/>
</dbReference>
<dbReference type="GO" id="GO:0007157">
    <property type="term" value="P:heterophilic cell-cell adhesion via plasma membrane cell adhesion molecules"/>
    <property type="evidence" value="ECO:0007669"/>
    <property type="project" value="TreeGrafter"/>
</dbReference>
<evidence type="ECO:0000256" key="3">
    <source>
        <dbReference type="ARBA" id="ARBA00022536"/>
    </source>
</evidence>
<dbReference type="SMART" id="SM00282">
    <property type="entry name" value="LamG"/>
    <property type="match status" value="4"/>
</dbReference>
<dbReference type="SUPFAM" id="SSF49899">
    <property type="entry name" value="Concanavalin A-like lectins/glucanases"/>
    <property type="match status" value="4"/>
</dbReference>
<feature type="domain" description="EGF-like" evidence="13">
    <location>
        <begin position="1041"/>
        <end position="1077"/>
    </location>
</feature>
<dbReference type="InterPro" id="IPR001791">
    <property type="entry name" value="Laminin_G"/>
</dbReference>
<feature type="region of interest" description="Disordered" evidence="10">
    <location>
        <begin position="1679"/>
        <end position="1698"/>
    </location>
</feature>
<accession>A0AAW0UI16</accession>
<feature type="disulfide bond" evidence="9">
    <location>
        <begin position="1890"/>
        <end position="1917"/>
    </location>
</feature>
<evidence type="ECO:0000256" key="7">
    <source>
        <dbReference type="ARBA" id="ARBA00023180"/>
    </source>
</evidence>
<feature type="disulfide bond" evidence="8">
    <location>
        <begin position="1342"/>
        <end position="1351"/>
    </location>
</feature>
<dbReference type="Pfam" id="PF00008">
    <property type="entry name" value="EGF"/>
    <property type="match status" value="6"/>
</dbReference>
<keyword evidence="6 8" id="KW-1015">Disulfide bond</keyword>
<feature type="domain" description="EGF-like" evidence="13">
    <location>
        <begin position="1310"/>
        <end position="1352"/>
    </location>
</feature>
<comment type="caution">
    <text evidence="14">The sequence shown here is derived from an EMBL/GenBank/DDBJ whole genome shotgun (WGS) entry which is preliminary data.</text>
</comment>
<feature type="domain" description="Laminin G" evidence="12">
    <location>
        <begin position="1737"/>
        <end position="1917"/>
    </location>
</feature>
<dbReference type="Pfam" id="PF00054">
    <property type="entry name" value="Laminin_G_1"/>
    <property type="match status" value="1"/>
</dbReference>
<dbReference type="InterPro" id="IPR018097">
    <property type="entry name" value="EGF_Ca-bd_CS"/>
</dbReference>
<feature type="disulfide bond" evidence="8">
    <location>
        <begin position="209"/>
        <end position="218"/>
    </location>
</feature>
<feature type="signal peptide" evidence="11">
    <location>
        <begin position="1"/>
        <end position="21"/>
    </location>
</feature>
<feature type="domain" description="EGF-like" evidence="13">
    <location>
        <begin position="183"/>
        <end position="219"/>
    </location>
</feature>
<dbReference type="Gene3D" id="2.10.25.10">
    <property type="entry name" value="Laminin"/>
    <property type="match status" value="12"/>
</dbReference>
<dbReference type="PROSITE" id="PS00022">
    <property type="entry name" value="EGF_1"/>
    <property type="match status" value="13"/>
</dbReference>
<dbReference type="PROSITE" id="PS01186">
    <property type="entry name" value="EGF_2"/>
    <property type="match status" value="8"/>
</dbReference>
<feature type="domain" description="Laminin G" evidence="12">
    <location>
        <begin position="1358"/>
        <end position="1542"/>
    </location>
</feature>
<feature type="disulfide bond" evidence="8">
    <location>
        <begin position="247"/>
        <end position="256"/>
    </location>
</feature>
<dbReference type="InterPro" id="IPR000742">
    <property type="entry name" value="EGF"/>
</dbReference>
<dbReference type="PROSITE" id="PS00010">
    <property type="entry name" value="ASX_HYDROXYL"/>
    <property type="match status" value="3"/>
</dbReference>
<feature type="domain" description="Laminin G" evidence="12">
    <location>
        <begin position="1084"/>
        <end position="1274"/>
    </location>
</feature>
<dbReference type="PROSITE" id="PS50026">
    <property type="entry name" value="EGF_3"/>
    <property type="match status" value="13"/>
</dbReference>
<dbReference type="SMART" id="SM00181">
    <property type="entry name" value="EGF"/>
    <property type="match status" value="14"/>
</dbReference>
<evidence type="ECO:0000256" key="6">
    <source>
        <dbReference type="ARBA" id="ARBA00023157"/>
    </source>
</evidence>
<keyword evidence="4 11" id="KW-0732">Signal</keyword>
<feature type="domain" description="EGF-like" evidence="13">
    <location>
        <begin position="60"/>
        <end position="96"/>
    </location>
</feature>
<dbReference type="Pfam" id="PF12661">
    <property type="entry name" value="hEGF"/>
    <property type="match status" value="2"/>
</dbReference>
<feature type="disulfide bond" evidence="8">
    <location>
        <begin position="124"/>
        <end position="133"/>
    </location>
</feature>
<feature type="disulfide bond" evidence="8">
    <location>
        <begin position="287"/>
        <end position="296"/>
    </location>
</feature>
<keyword evidence="3 8" id="KW-0245">EGF-like domain</keyword>
<dbReference type="Proteomes" id="UP001487740">
    <property type="component" value="Unassembled WGS sequence"/>
</dbReference>
<evidence type="ECO:0000256" key="10">
    <source>
        <dbReference type="SAM" id="MobiDB-lite"/>
    </source>
</evidence>
<feature type="domain" description="Laminin G" evidence="12">
    <location>
        <begin position="816"/>
        <end position="1008"/>
    </location>
</feature>
<evidence type="ECO:0000256" key="5">
    <source>
        <dbReference type="ARBA" id="ARBA00022737"/>
    </source>
</evidence>
<dbReference type="InterPro" id="IPR051022">
    <property type="entry name" value="Notch_Cell-Fate_Det"/>
</dbReference>
<dbReference type="GO" id="GO:0032991">
    <property type="term" value="C:protein-containing complex"/>
    <property type="evidence" value="ECO:0007669"/>
    <property type="project" value="TreeGrafter"/>
</dbReference>
<feature type="disulfide bond" evidence="8">
    <location>
        <begin position="1030"/>
        <end position="1039"/>
    </location>
</feature>
<dbReference type="PROSITE" id="PS01187">
    <property type="entry name" value="EGF_CA"/>
    <property type="match status" value="3"/>
</dbReference>
<feature type="domain" description="EGF-like" evidence="13">
    <location>
        <begin position="1270"/>
        <end position="1308"/>
    </location>
</feature>
<dbReference type="FunFam" id="2.10.25.10:FF:000472">
    <property type="entry name" value="Uncharacterized protein, isoform A"/>
    <property type="match status" value="1"/>
</dbReference>
<dbReference type="InterPro" id="IPR009030">
    <property type="entry name" value="Growth_fac_rcpt_cys_sf"/>
</dbReference>
<dbReference type="FunFam" id="2.10.25.10:FF:000004">
    <property type="entry name" value="Neurogenic locus notch 1"/>
    <property type="match status" value="1"/>
</dbReference>
<dbReference type="GO" id="GO:0048513">
    <property type="term" value="P:animal organ development"/>
    <property type="evidence" value="ECO:0007669"/>
    <property type="project" value="UniProtKB-ARBA"/>
</dbReference>
<feature type="disulfide bond" evidence="8">
    <location>
        <begin position="25"/>
        <end position="35"/>
    </location>
</feature>
<dbReference type="GO" id="GO:0005886">
    <property type="term" value="C:plasma membrane"/>
    <property type="evidence" value="ECO:0007669"/>
    <property type="project" value="TreeGrafter"/>
</dbReference>
<dbReference type="InterPro" id="IPR001881">
    <property type="entry name" value="EGF-like_Ca-bd_dom"/>
</dbReference>
<proteinExistence type="predicted"/>
<dbReference type="GO" id="GO:0005509">
    <property type="term" value="F:calcium ion binding"/>
    <property type="evidence" value="ECO:0007669"/>
    <property type="project" value="InterPro"/>
</dbReference>
<keyword evidence="5" id="KW-0677">Repeat</keyword>
<feature type="compositionally biased region" description="Low complexity" evidence="10">
    <location>
        <begin position="615"/>
        <end position="631"/>
    </location>
</feature>
<feature type="domain" description="EGF-like" evidence="13">
    <location>
        <begin position="98"/>
        <end position="134"/>
    </location>
</feature>
<evidence type="ECO:0000313" key="15">
    <source>
        <dbReference type="Proteomes" id="UP001487740"/>
    </source>
</evidence>
<evidence type="ECO:0000259" key="12">
    <source>
        <dbReference type="PROSITE" id="PS50025"/>
    </source>
</evidence>
<feature type="domain" description="EGF-like" evidence="13">
    <location>
        <begin position="259"/>
        <end position="297"/>
    </location>
</feature>
<evidence type="ECO:0000256" key="9">
    <source>
        <dbReference type="PROSITE-ProRule" id="PRU00122"/>
    </source>
</evidence>
<dbReference type="PANTHER" id="PTHR24049">
    <property type="entry name" value="CRUMBS FAMILY MEMBER"/>
    <property type="match status" value="1"/>
</dbReference>
<feature type="domain" description="EGF-like" evidence="13">
    <location>
        <begin position="1004"/>
        <end position="1040"/>
    </location>
</feature>
<evidence type="ECO:0000256" key="2">
    <source>
        <dbReference type="ARBA" id="ARBA00022525"/>
    </source>
</evidence>
<feature type="domain" description="EGF-like" evidence="13">
    <location>
        <begin position="136"/>
        <end position="181"/>
    </location>
</feature>
<sequence>MSCAVMVMVAAAAMGLGEVEAGMACIANPCNNGVCVDHLNSSTFHCFCEDGFTGLLCQTNWDDCWSAPCLNGATCTDLVAGLSCTCPPGYTGEFCESEINECRSNPCQNNGTCQDMLNHYVCSCPTGYSGENCEIDVSVCNSSSLWAGDSPKCLHGGVCVDGPGLSYTCLCQPGWTGKRCEEDEDECRQTPCQNAAICVNTPGAFACACEFGFTGPLCEENLVLCKPNPCKNDALCVMEEHNATCYCVPDYHGPQCQKQYNDCLPYAPRCMNGGVCIDGVDSFKCSCPDFASGVLCQCVNTSEGQQCQPLPHWFENKPYQPNVPFDRKNFDIQFNISFPQDDSVTTVRDVYMTSVTDAAEFPSAIVTSDHLVSSLRTPLFSLDPMDVFTPSPVISAKISLVFSEFPSITVPYFSSEIYVSPSPSSRIDSSFLESSIPMQPTPVLPVLTSSPAPEESVTFYEYLTETSVLLPTPTTTLEGSFPTPSTESISLSLTLVDVLETSIIPPMITTALTPGDQTTRISVMDGVDTFSTVSPFTVPYVFTSVELTPTPVFPLDAVSTPRPSLEIAATPTFPPELYTTVSVPEIFITHMPPTDVTTPSTPPPETDVILTLSSDTTPTTTETDITKTSPDIDISSTPLGIETTPTPPTETESTSTFFSETDTTSTQPEVTLLLTSPEGETTPTPEVKTTPISDETTSTPVTKTSLTVILETTPTPKPMTTVSPAEDFTTSTQHTEVLTSPPSDVPTTLPSPPQVYTTSQPHDVFTTAFPPTKVSPVMCGKSYCLNGGICHIINGSSTCECPFNYRGASCQLYFYINKPYFVGASYLGLDVGNMSLRTGVQVYVQFTSQEENGLVAYSEGPGEAFFMLLLRNSLLQFVFSCGLNTVSFLQGNEKLTRNCLTDVSVRMWWTPYLHDTPWGPGKCSASLQVNGTDPVYSEQKAWSPLVQLGLLYLGGLPSSYSSPLVVKAGFLPRLKGCVSLLEVNGHEMDMWLAGVSGERVQECGTAPCPPQSCYNGGSCIPGPALWSCQCPKGYQGELCEHAECEGVTGPCHSGRCVPTVHSFVCLCSGQRHGLYCELESVVELPSYSGSVAGYSSYSSYRIDHDIRHTLALRLHFSTPTLQQVGLMAYIGNSMRASVRDFLALSLVRGHLMLTWDLGAGPRRIVTLEPLDHTLHTHSALVGRQGRWAWFVVDGQKNVSAKAPGFLSSLNTNNLIYIGGHPSWNMSHLPADMWRHSGFHGCVFDLRVAKSPVGPWTAVRVAATFNVQECGRDPCQANQKPCHNGGTCIALGATFRCECSLGWKGARCEIPSHLCEGSEKSCHPGSSCQTLKSLERETPSCLCHLGRTGTLCDQAMNITDLQFSGEGSYTSLPATRSLRRESHITMSFKPASPNGILFLALPVRNSGDFMALVLVNGTLQFTFYLGLHAPGLVMLHSEAMAKLGEWQTVTVSRVEGTGSMTFHGHTIRSVSPAPTHSAALLDIHTEVFIGGVPDYSVVPLGAAPEEGLVAYQGCIRQIIINGIEHDLRVPDGELLRGVGLGDCDGTPCGHQVCLHGGTCTPAGDTFVCTCTQNYLGRRCQLPRACLNHQCINGAACIPIDEPLGRQKRLQKSLGSSTISSTTYMFFDRPDGDWPEEVVKTYIKEDSKIQKEGRNESANEKKSVIGEMFVTGNEDLSRFREERKKGQNMRKTEKDSNKKGLIKKREVKGVNDHYRCLCPPGYYGIHCQTAGGWGGDSLGAKFSGYSFGVVGSGGQHGSPTPNLDSFALNFTTSALHGLLLWRGQVEAPGEDYLGVGLEGGRVKVVWHLGGGSLGHLLVKEAVSDGQWHSLVVVRHGIVVTTFLDGHPQKASSSGTYTQLNDPHGLFYIGGFPGEIPIKYGSEGHFQKPFVGCMRDVTVHQSSYPIRFSSLSQGQDLQPCS</sequence>
<dbReference type="InterPro" id="IPR000152">
    <property type="entry name" value="EGF-type_Asp/Asn_hydroxyl_site"/>
</dbReference>
<feature type="domain" description="EGF-like" evidence="13">
    <location>
        <begin position="775"/>
        <end position="811"/>
    </location>
</feature>
<feature type="disulfide bond" evidence="8">
    <location>
        <begin position="48"/>
        <end position="57"/>
    </location>
</feature>
<organism evidence="14 15">
    <name type="scientific">Scylla paramamosain</name>
    <name type="common">Mud crab</name>
    <dbReference type="NCBI Taxonomy" id="85552"/>
    <lineage>
        <taxon>Eukaryota</taxon>
        <taxon>Metazoa</taxon>
        <taxon>Ecdysozoa</taxon>
        <taxon>Arthropoda</taxon>
        <taxon>Crustacea</taxon>
        <taxon>Multicrustacea</taxon>
        <taxon>Malacostraca</taxon>
        <taxon>Eumalacostraca</taxon>
        <taxon>Eucarida</taxon>
        <taxon>Decapoda</taxon>
        <taxon>Pleocyemata</taxon>
        <taxon>Brachyura</taxon>
        <taxon>Eubrachyura</taxon>
        <taxon>Portunoidea</taxon>
        <taxon>Portunidae</taxon>
        <taxon>Portuninae</taxon>
        <taxon>Scylla</taxon>
    </lineage>
</organism>
<comment type="caution">
    <text evidence="8">Lacks conserved residue(s) required for the propagation of feature annotation.</text>
</comment>
<feature type="disulfide bond" evidence="8">
    <location>
        <begin position="86"/>
        <end position="95"/>
    </location>
</feature>
<feature type="domain" description="EGF-like" evidence="13">
    <location>
        <begin position="21"/>
        <end position="58"/>
    </location>
</feature>
<keyword evidence="15" id="KW-1185">Reference proteome</keyword>
<evidence type="ECO:0000259" key="13">
    <source>
        <dbReference type="PROSITE" id="PS50026"/>
    </source>
</evidence>
<feature type="disulfide bond" evidence="8">
    <location>
        <begin position="171"/>
        <end position="180"/>
    </location>
</feature>
<dbReference type="FunFam" id="2.10.25.10:FF:000053">
    <property type="entry name" value="Slit guidance ligand 2"/>
    <property type="match status" value="1"/>
</dbReference>
<comment type="subcellular location">
    <subcellularLocation>
        <location evidence="1">Secreted</location>
    </subcellularLocation>
</comment>
<feature type="disulfide bond" evidence="8">
    <location>
        <begin position="1298"/>
        <end position="1307"/>
    </location>
</feature>